<dbReference type="RefSeq" id="WP_130599164.1">
    <property type="nucleotide sequence ID" value="NZ_CP034759.1"/>
</dbReference>
<dbReference type="SUPFAM" id="SSF48657">
    <property type="entry name" value="FinO-like"/>
    <property type="match status" value="1"/>
</dbReference>
<evidence type="ECO:0000256" key="4">
    <source>
        <dbReference type="HAMAP-Rule" id="MF_00749"/>
    </source>
</evidence>
<feature type="region of interest" description="Disordered" evidence="5">
    <location>
        <begin position="102"/>
        <end position="153"/>
    </location>
</feature>
<dbReference type="GO" id="GO:0005829">
    <property type="term" value="C:cytosol"/>
    <property type="evidence" value="ECO:0007669"/>
    <property type="project" value="TreeGrafter"/>
</dbReference>
<proteinExistence type="inferred from homology"/>
<dbReference type="InterPro" id="IPR036442">
    <property type="entry name" value="ProQ/FinO_sf"/>
</dbReference>
<dbReference type="AlphaFoldDB" id="A0A4P6P5N8"/>
<keyword evidence="2 4" id="KW-0694">RNA-binding</keyword>
<evidence type="ECO:0000256" key="2">
    <source>
        <dbReference type="ARBA" id="ARBA00022884"/>
    </source>
</evidence>
<dbReference type="EMBL" id="CP034759">
    <property type="protein sequence ID" value="QBG34702.1"/>
    <property type="molecule type" value="Genomic_DNA"/>
</dbReference>
<dbReference type="InterPro" id="IPR035236">
    <property type="entry name" value="ProQ_C"/>
</dbReference>
<dbReference type="NCBIfam" id="NF003434">
    <property type="entry name" value="PRK04950.1"/>
    <property type="match status" value="1"/>
</dbReference>
<dbReference type="Proteomes" id="UP000290244">
    <property type="component" value="Chromosome"/>
</dbReference>
<organism evidence="7 8">
    <name type="scientific">Litorilituus sediminis</name>
    <dbReference type="NCBI Taxonomy" id="718192"/>
    <lineage>
        <taxon>Bacteria</taxon>
        <taxon>Pseudomonadati</taxon>
        <taxon>Pseudomonadota</taxon>
        <taxon>Gammaproteobacteria</taxon>
        <taxon>Alteromonadales</taxon>
        <taxon>Colwelliaceae</taxon>
        <taxon>Litorilituus</taxon>
    </lineage>
</organism>
<feature type="domain" description="ProQ/FinO" evidence="6">
    <location>
        <begin position="5"/>
        <end position="119"/>
    </location>
</feature>
<dbReference type="GO" id="GO:0010608">
    <property type="term" value="P:post-transcriptional regulation of gene expression"/>
    <property type="evidence" value="ECO:0007669"/>
    <property type="project" value="InterPro"/>
</dbReference>
<evidence type="ECO:0000313" key="8">
    <source>
        <dbReference type="Proteomes" id="UP000290244"/>
    </source>
</evidence>
<gene>
    <name evidence="4 7" type="primary">proQ</name>
    <name evidence="7" type="ORF">EMK97_02555</name>
</gene>
<sequence>METEIKRTSTKDIIAYLAEKFPQCFSIKGPVKPLKIGIFQDLAEKLDGDETVSKTRLRQALRHYTSSWRYLKSVKQGVFRVDIDGNEIAEIDEEQANYASKTLKESQEKFGNKKATDNDNKKPYKTKEGSKASDNQKSHDKKRNAAKSAKFKTVKSVKSSTVKKDAAPLKPVESATIKVGSHVKVQLGNTPMNATITDISGNDISVQLDSGMVIKTQMQNIYS</sequence>
<comment type="subcellular location">
    <subcellularLocation>
        <location evidence="4">Cytoplasm</location>
    </subcellularLocation>
</comment>
<dbReference type="InterPro" id="IPR016103">
    <property type="entry name" value="ProQ/FinO"/>
</dbReference>
<keyword evidence="8" id="KW-1185">Reference proteome</keyword>
<dbReference type="PANTHER" id="PTHR38106:SF1">
    <property type="entry name" value="RNA CHAPERONE PROQ"/>
    <property type="match status" value="1"/>
</dbReference>
<dbReference type="KEGG" id="lsd:EMK97_02555"/>
<evidence type="ECO:0000259" key="6">
    <source>
        <dbReference type="SMART" id="SM00945"/>
    </source>
</evidence>
<dbReference type="GO" id="GO:0033592">
    <property type="term" value="F:RNA strand annealing activity"/>
    <property type="evidence" value="ECO:0007669"/>
    <property type="project" value="UniProtKB-UniRule"/>
</dbReference>
<keyword evidence="3 4" id="KW-0143">Chaperone</keyword>
<comment type="similarity">
    <text evidence="4">Belongs to the ProQ family.</text>
</comment>
<accession>A0A4P6P5N8</accession>
<dbReference type="InterPro" id="IPR023529">
    <property type="entry name" value="ProQ"/>
</dbReference>
<dbReference type="HAMAP" id="MF_00749">
    <property type="entry name" value="ProQ"/>
    <property type="match status" value="1"/>
</dbReference>
<evidence type="ECO:0000256" key="5">
    <source>
        <dbReference type="SAM" id="MobiDB-lite"/>
    </source>
</evidence>
<dbReference type="SMART" id="SM00945">
    <property type="entry name" value="ProQ"/>
    <property type="match status" value="1"/>
</dbReference>
<dbReference type="PANTHER" id="PTHR38106">
    <property type="entry name" value="RNA CHAPERONE PROQ"/>
    <property type="match status" value="1"/>
</dbReference>
<evidence type="ECO:0000256" key="3">
    <source>
        <dbReference type="ARBA" id="ARBA00023186"/>
    </source>
</evidence>
<dbReference type="Pfam" id="PF04352">
    <property type="entry name" value="ProQ"/>
    <property type="match status" value="1"/>
</dbReference>
<dbReference type="OrthoDB" id="8421419at2"/>
<feature type="compositionally biased region" description="Basic residues" evidence="5">
    <location>
        <begin position="139"/>
        <end position="153"/>
    </location>
</feature>
<keyword evidence="1 4" id="KW-0963">Cytoplasm</keyword>
<dbReference type="GO" id="GO:0034057">
    <property type="term" value="F:RNA strand-exchange activity"/>
    <property type="evidence" value="ECO:0007669"/>
    <property type="project" value="UniProtKB-UniRule"/>
</dbReference>
<feature type="compositionally biased region" description="Basic and acidic residues" evidence="5">
    <location>
        <begin position="102"/>
        <end position="138"/>
    </location>
</feature>
<name>A0A4P6P5N8_9GAMM</name>
<protein>
    <recommendedName>
        <fullName evidence="4">RNA chaperone ProQ</fullName>
    </recommendedName>
</protein>
<evidence type="ECO:0000256" key="1">
    <source>
        <dbReference type="ARBA" id="ARBA00022490"/>
    </source>
</evidence>
<reference evidence="7 8" key="1">
    <citation type="submission" date="2018-12" db="EMBL/GenBank/DDBJ databases">
        <title>Complete genome of Litorilituus sediminis.</title>
        <authorList>
            <person name="Liu A."/>
            <person name="Rong J."/>
        </authorList>
    </citation>
    <scope>NUCLEOTIDE SEQUENCE [LARGE SCALE GENOMIC DNA]</scope>
    <source>
        <strain evidence="7 8">JCM 17549</strain>
    </source>
</reference>
<dbReference type="Pfam" id="PF17516">
    <property type="entry name" value="ProQ_C"/>
    <property type="match status" value="1"/>
</dbReference>
<evidence type="ECO:0000313" key="7">
    <source>
        <dbReference type="EMBL" id="QBG34702.1"/>
    </source>
</evidence>
<dbReference type="Gene3D" id="1.10.1710.10">
    <property type="entry name" value="ProQ/FinO domain"/>
    <property type="match status" value="1"/>
</dbReference>
<comment type="function">
    <text evidence="4">RNA chaperone with significant RNA binding, RNA strand exchange and RNA duplexing activities.</text>
</comment>